<keyword evidence="3" id="KW-1185">Reference proteome</keyword>
<evidence type="ECO:0000259" key="1">
    <source>
        <dbReference type="Pfam" id="PF00685"/>
    </source>
</evidence>
<sequence length="250" mass="30137">MKRIHIVGCPRSGTTLMHQLMSTCYESSGFCNFEKGIFKRVDASHSIYFSKKPDDLHIIEYVLKKKNNVHVICMLRDPRCVVSSIHYSNPEEYYCDFWMWEKCYDVMQKIRQHPKVLIIRYEDLLHTPDSIQRKIQSFCEELVQKYSFVDFDKYATPSLESLKAMRGLRSLDTSNIQSWMKHLPRVKQQLKRYPQMQQMLELSGYEKDSSWQKHLDHVETSNIGSYKKKRGILKDLEWRIRYRYKIWRMK</sequence>
<dbReference type="Pfam" id="PF00685">
    <property type="entry name" value="Sulfotransfer_1"/>
    <property type="match status" value="1"/>
</dbReference>
<dbReference type="AlphaFoldDB" id="A0A5S9INP7"/>
<gene>
    <name evidence="2" type="ORF">UABAM_03437</name>
</gene>
<reference evidence="2 3" key="1">
    <citation type="submission" date="2019-08" db="EMBL/GenBank/DDBJ databases">
        <title>Complete genome sequence of Candidatus Uab amorphum.</title>
        <authorList>
            <person name="Shiratori T."/>
            <person name="Suzuki S."/>
            <person name="Kakizawa Y."/>
            <person name="Ishida K."/>
        </authorList>
    </citation>
    <scope>NUCLEOTIDE SEQUENCE [LARGE SCALE GENOMIC DNA]</scope>
    <source>
        <strain evidence="2 3">SRT547</strain>
    </source>
</reference>
<dbReference type="EMBL" id="AP019860">
    <property type="protein sequence ID" value="BBM85074.1"/>
    <property type="molecule type" value="Genomic_DNA"/>
</dbReference>
<accession>A0A5S9INP7</accession>
<dbReference type="InterPro" id="IPR000863">
    <property type="entry name" value="Sulfotransferase_dom"/>
</dbReference>
<dbReference type="KEGG" id="uam:UABAM_03437"/>
<dbReference type="InterPro" id="IPR027417">
    <property type="entry name" value="P-loop_NTPase"/>
</dbReference>
<feature type="domain" description="Sulfotransferase" evidence="1">
    <location>
        <begin position="3"/>
        <end position="175"/>
    </location>
</feature>
<dbReference type="OrthoDB" id="5724543at2"/>
<protein>
    <recommendedName>
        <fullName evidence="1">Sulfotransferase domain-containing protein</fullName>
    </recommendedName>
</protein>
<evidence type="ECO:0000313" key="2">
    <source>
        <dbReference type="EMBL" id="BBM85074.1"/>
    </source>
</evidence>
<organism evidence="2 3">
    <name type="scientific">Uabimicrobium amorphum</name>
    <dbReference type="NCBI Taxonomy" id="2596890"/>
    <lineage>
        <taxon>Bacteria</taxon>
        <taxon>Pseudomonadati</taxon>
        <taxon>Planctomycetota</taxon>
        <taxon>Candidatus Uabimicrobiia</taxon>
        <taxon>Candidatus Uabimicrobiales</taxon>
        <taxon>Candidatus Uabimicrobiaceae</taxon>
        <taxon>Candidatus Uabimicrobium</taxon>
    </lineage>
</organism>
<evidence type="ECO:0000313" key="3">
    <source>
        <dbReference type="Proteomes" id="UP000326354"/>
    </source>
</evidence>
<dbReference type="Gene3D" id="3.40.50.300">
    <property type="entry name" value="P-loop containing nucleotide triphosphate hydrolases"/>
    <property type="match status" value="1"/>
</dbReference>
<proteinExistence type="predicted"/>
<dbReference type="SUPFAM" id="SSF52540">
    <property type="entry name" value="P-loop containing nucleoside triphosphate hydrolases"/>
    <property type="match status" value="1"/>
</dbReference>
<dbReference type="Proteomes" id="UP000326354">
    <property type="component" value="Chromosome"/>
</dbReference>
<dbReference type="RefSeq" id="WP_151969194.1">
    <property type="nucleotide sequence ID" value="NZ_AP019860.1"/>
</dbReference>
<name>A0A5S9INP7_UABAM</name>
<dbReference type="GO" id="GO:0008146">
    <property type="term" value="F:sulfotransferase activity"/>
    <property type="evidence" value="ECO:0007669"/>
    <property type="project" value="InterPro"/>
</dbReference>